<evidence type="ECO:0000256" key="2">
    <source>
        <dbReference type="SAM" id="Phobius"/>
    </source>
</evidence>
<keyword evidence="4" id="KW-1185">Reference proteome</keyword>
<gene>
    <name evidence="3" type="ORF">IFM89_037183</name>
</gene>
<evidence type="ECO:0000313" key="3">
    <source>
        <dbReference type="EMBL" id="KAF9603639.1"/>
    </source>
</evidence>
<reference evidence="3 4" key="1">
    <citation type="submission" date="2020-10" db="EMBL/GenBank/DDBJ databases">
        <title>The Coptis chinensis genome and diversification of protoberbering-type alkaloids.</title>
        <authorList>
            <person name="Wang B."/>
            <person name="Shu S."/>
            <person name="Song C."/>
            <person name="Liu Y."/>
        </authorList>
    </citation>
    <scope>NUCLEOTIDE SEQUENCE [LARGE SCALE GENOMIC DNA]</scope>
    <source>
        <strain evidence="3">HL-2020</strain>
        <tissue evidence="3">Leaf</tissue>
    </source>
</reference>
<keyword evidence="2" id="KW-1133">Transmembrane helix</keyword>
<dbReference type="PANTHER" id="PTHR34211">
    <property type="entry name" value="CALCINEURIN-LIKE METALLO-PHOSPHOESTERASE SUPERFAMILY PROTEIN"/>
    <property type="match status" value="1"/>
</dbReference>
<sequence>MQSLSRGSDIIYYASVFLYFWVFSTPVVSMVFGIYLYICINWLHIHFDEAFSSVRIAHYKGFTRFHITHSGDLEVFTLAVDKVPKDWKLDPKWDGESKQPQKPSHHRKYPSKWNRIDLPFYHQSSWFASK</sequence>
<evidence type="ECO:0000256" key="1">
    <source>
        <dbReference type="SAM" id="MobiDB-lite"/>
    </source>
</evidence>
<comment type="caution">
    <text evidence="3">The sequence shown here is derived from an EMBL/GenBank/DDBJ whole genome shotgun (WGS) entry which is preliminary data.</text>
</comment>
<dbReference type="AlphaFoldDB" id="A0A835LUB5"/>
<feature type="region of interest" description="Disordered" evidence="1">
    <location>
        <begin position="91"/>
        <end position="110"/>
    </location>
</feature>
<keyword evidence="2" id="KW-0472">Membrane</keyword>
<organism evidence="3 4">
    <name type="scientific">Coptis chinensis</name>
    <dbReference type="NCBI Taxonomy" id="261450"/>
    <lineage>
        <taxon>Eukaryota</taxon>
        <taxon>Viridiplantae</taxon>
        <taxon>Streptophyta</taxon>
        <taxon>Embryophyta</taxon>
        <taxon>Tracheophyta</taxon>
        <taxon>Spermatophyta</taxon>
        <taxon>Magnoliopsida</taxon>
        <taxon>Ranunculales</taxon>
        <taxon>Ranunculaceae</taxon>
        <taxon>Coptidoideae</taxon>
        <taxon>Coptis</taxon>
    </lineage>
</organism>
<accession>A0A835LUB5</accession>
<dbReference type="EMBL" id="JADFTS010000006">
    <property type="protein sequence ID" value="KAF9603639.1"/>
    <property type="molecule type" value="Genomic_DNA"/>
</dbReference>
<protein>
    <submittedName>
        <fullName evidence="3">Uncharacterized protein</fullName>
    </submittedName>
</protein>
<proteinExistence type="predicted"/>
<dbReference type="PANTHER" id="PTHR34211:SF3">
    <property type="entry name" value="CALCINEURIN-LIKE METALLO-PHOSPHOESTERASE SUPERFAMILY PROTEIN"/>
    <property type="match status" value="1"/>
</dbReference>
<feature type="transmembrane region" description="Helical" evidence="2">
    <location>
        <begin position="12"/>
        <end position="38"/>
    </location>
</feature>
<dbReference type="Proteomes" id="UP000631114">
    <property type="component" value="Unassembled WGS sequence"/>
</dbReference>
<dbReference type="OrthoDB" id="1883418at2759"/>
<evidence type="ECO:0000313" key="4">
    <source>
        <dbReference type="Proteomes" id="UP000631114"/>
    </source>
</evidence>
<name>A0A835LUB5_9MAGN</name>
<keyword evidence="2" id="KW-0812">Transmembrane</keyword>